<comment type="catalytic activity">
    <reaction evidence="1 4">
        <text>a uridine in RNA = a pseudouridine in RNA</text>
        <dbReference type="Rhea" id="RHEA:48348"/>
        <dbReference type="Rhea" id="RHEA-COMP:12068"/>
        <dbReference type="Rhea" id="RHEA-COMP:12069"/>
        <dbReference type="ChEBI" id="CHEBI:65314"/>
        <dbReference type="ChEBI" id="CHEBI:65315"/>
    </reaction>
</comment>
<organism evidence="6 7">
    <name type="scientific">Acetobacterium malicum</name>
    <dbReference type="NCBI Taxonomy" id="52692"/>
    <lineage>
        <taxon>Bacteria</taxon>
        <taxon>Bacillati</taxon>
        <taxon>Bacillota</taxon>
        <taxon>Clostridia</taxon>
        <taxon>Eubacteriales</taxon>
        <taxon>Eubacteriaceae</taxon>
        <taxon>Acetobacterium</taxon>
    </lineage>
</organism>
<dbReference type="PANTHER" id="PTHR21600">
    <property type="entry name" value="MITOCHONDRIAL RNA PSEUDOURIDINE SYNTHASE"/>
    <property type="match status" value="1"/>
</dbReference>
<dbReference type="Pfam" id="PF00849">
    <property type="entry name" value="PseudoU_synth_2"/>
    <property type="match status" value="1"/>
</dbReference>
<accession>A0ABR6YT25</accession>
<dbReference type="InterPro" id="IPR006225">
    <property type="entry name" value="PsdUridine_synth_RluC/D"/>
</dbReference>
<keyword evidence="4" id="KW-0413">Isomerase</keyword>
<dbReference type="SUPFAM" id="SSF55120">
    <property type="entry name" value="Pseudouridine synthase"/>
    <property type="match status" value="1"/>
</dbReference>
<comment type="function">
    <text evidence="4">Responsible for synthesis of pseudouridine from uracil.</text>
</comment>
<evidence type="ECO:0000256" key="1">
    <source>
        <dbReference type="ARBA" id="ARBA00000073"/>
    </source>
</evidence>
<evidence type="ECO:0000256" key="4">
    <source>
        <dbReference type="RuleBase" id="RU362028"/>
    </source>
</evidence>
<dbReference type="InterPro" id="IPR020103">
    <property type="entry name" value="PsdUridine_synth_cat_dom_sf"/>
</dbReference>
<dbReference type="Gene3D" id="3.30.2350.10">
    <property type="entry name" value="Pseudouridine synthase"/>
    <property type="match status" value="1"/>
</dbReference>
<dbReference type="InterPro" id="IPR050188">
    <property type="entry name" value="RluA_PseudoU_synthase"/>
</dbReference>
<evidence type="ECO:0000259" key="5">
    <source>
        <dbReference type="Pfam" id="PF00849"/>
    </source>
</evidence>
<dbReference type="PANTHER" id="PTHR21600:SF44">
    <property type="entry name" value="RIBOSOMAL LARGE SUBUNIT PSEUDOURIDINE SYNTHASE D"/>
    <property type="match status" value="1"/>
</dbReference>
<dbReference type="PROSITE" id="PS50889">
    <property type="entry name" value="S4"/>
    <property type="match status" value="1"/>
</dbReference>
<reference evidence="6 7" key="1">
    <citation type="journal article" date="2020" name="mSystems">
        <title>Defining Genomic and Predicted Metabolic Features of the Acetobacterium Genus.</title>
        <authorList>
            <person name="Ross D.E."/>
            <person name="Marshall C.W."/>
            <person name="Gulliver D."/>
            <person name="May H.D."/>
            <person name="Norman R.S."/>
        </authorList>
    </citation>
    <scope>NUCLEOTIDE SEQUENCE [LARGE SCALE GENOMIC DNA]</scope>
    <source>
        <strain evidence="6 7">DSM 4132</strain>
    </source>
</reference>
<evidence type="ECO:0000313" key="6">
    <source>
        <dbReference type="EMBL" id="MBC3898282.1"/>
    </source>
</evidence>
<evidence type="ECO:0000313" key="7">
    <source>
        <dbReference type="Proteomes" id="UP000622405"/>
    </source>
</evidence>
<feature type="domain" description="Pseudouridine synthase RsuA/RluA-like" evidence="5">
    <location>
        <begin position="111"/>
        <end position="260"/>
    </location>
</feature>
<proteinExistence type="inferred from homology"/>
<keyword evidence="3" id="KW-0694">RNA-binding</keyword>
<gene>
    <name evidence="6" type="ORF">GH811_01455</name>
</gene>
<protein>
    <recommendedName>
        <fullName evidence="4">Pseudouridine synthase</fullName>
        <ecNumber evidence="4">5.4.99.-</ecNumber>
    </recommendedName>
</protein>
<dbReference type="NCBIfam" id="TIGR00005">
    <property type="entry name" value="rluA_subfam"/>
    <property type="match status" value="1"/>
</dbReference>
<sequence length="325" mass="37429">MKQANQKTDLQQQFSSRVRTGGRIISLVYTYQISENHEKLVREELVNRYSYSSRLIREIKRIGKISLNHKECFLGQQIKPGDIIEIKMPQEDIDGEPVSGKLSVVYEDDELLVVNKPPLCVTHPTKSHQLDTLANFISYYWHDQGISAKIRFINRLDRDTTGIVAIAKNKYVHHYVQNEMNSGKVKKVYHAFVQGKLPGTEGIIDAPIGQPYEDSIHRVVMDKGKPSVTRYRVLEEYKNASLVELILETGRTHQIRVHLKYLGNPIIGDPLYHGDNLRSDCFGMTHQALHARSLELSLPRKNHLHVQAEYNNELTDLRKRLIDNK</sequence>
<dbReference type="CDD" id="cd02869">
    <property type="entry name" value="PseudoU_synth_RluA_like"/>
    <property type="match status" value="1"/>
</dbReference>
<dbReference type="CDD" id="cd00165">
    <property type="entry name" value="S4"/>
    <property type="match status" value="1"/>
</dbReference>
<keyword evidence="7" id="KW-1185">Reference proteome</keyword>
<dbReference type="InterPro" id="IPR006145">
    <property type="entry name" value="PsdUridine_synth_RsuA/RluA"/>
</dbReference>
<dbReference type="EMBL" id="WJBE01000001">
    <property type="protein sequence ID" value="MBC3898282.1"/>
    <property type="molecule type" value="Genomic_DNA"/>
</dbReference>
<dbReference type="EC" id="5.4.99.-" evidence="4"/>
<name>A0ABR6YT25_9FIRM</name>
<evidence type="ECO:0000256" key="2">
    <source>
        <dbReference type="ARBA" id="ARBA00010876"/>
    </source>
</evidence>
<comment type="similarity">
    <text evidence="2 4">Belongs to the pseudouridine synthase RluA family.</text>
</comment>
<dbReference type="Proteomes" id="UP000622405">
    <property type="component" value="Unassembled WGS sequence"/>
</dbReference>
<comment type="caution">
    <text evidence="6">The sequence shown here is derived from an EMBL/GenBank/DDBJ whole genome shotgun (WGS) entry which is preliminary data.</text>
</comment>
<evidence type="ECO:0000256" key="3">
    <source>
        <dbReference type="PROSITE-ProRule" id="PRU00182"/>
    </source>
</evidence>